<evidence type="ECO:0000256" key="3">
    <source>
        <dbReference type="SAM" id="SignalP"/>
    </source>
</evidence>
<dbReference type="EMBL" id="AP022596">
    <property type="protein sequence ID" value="BBY66310.1"/>
    <property type="molecule type" value="Genomic_DNA"/>
</dbReference>
<dbReference type="Proteomes" id="UP000467148">
    <property type="component" value="Chromosome"/>
</dbReference>
<feature type="region of interest" description="Disordered" evidence="1">
    <location>
        <begin position="443"/>
        <end position="472"/>
    </location>
</feature>
<feature type="compositionally biased region" description="Acidic residues" evidence="1">
    <location>
        <begin position="443"/>
        <end position="454"/>
    </location>
</feature>
<evidence type="ECO:0000256" key="2">
    <source>
        <dbReference type="SAM" id="Phobius"/>
    </source>
</evidence>
<name>A0A7I7TBG4_9MYCO</name>
<evidence type="ECO:0008006" key="6">
    <source>
        <dbReference type="Google" id="ProtNLM"/>
    </source>
</evidence>
<dbReference type="InterPro" id="IPR013207">
    <property type="entry name" value="LGFP"/>
</dbReference>
<keyword evidence="2" id="KW-0472">Membrane</keyword>
<feature type="signal peptide" evidence="3">
    <location>
        <begin position="1"/>
        <end position="21"/>
    </location>
</feature>
<keyword evidence="2" id="KW-0812">Transmembrane</keyword>
<accession>A0A7I7TBG4</accession>
<organism evidence="4 5">
    <name type="scientific">Mycolicibacterium helvum</name>
    <dbReference type="NCBI Taxonomy" id="1534349"/>
    <lineage>
        <taxon>Bacteria</taxon>
        <taxon>Bacillati</taxon>
        <taxon>Actinomycetota</taxon>
        <taxon>Actinomycetes</taxon>
        <taxon>Mycobacteriales</taxon>
        <taxon>Mycobacteriaceae</taxon>
        <taxon>Mycolicibacterium</taxon>
    </lineage>
</organism>
<dbReference type="Pfam" id="PF08310">
    <property type="entry name" value="LGFP"/>
    <property type="match status" value="4"/>
</dbReference>
<feature type="transmembrane region" description="Helical" evidence="2">
    <location>
        <begin position="407"/>
        <end position="430"/>
    </location>
</feature>
<feature type="region of interest" description="Disordered" evidence="1">
    <location>
        <begin position="490"/>
        <end position="535"/>
    </location>
</feature>
<keyword evidence="2" id="KW-1133">Transmembrane helix</keyword>
<evidence type="ECO:0000256" key="1">
    <source>
        <dbReference type="SAM" id="MobiDB-lite"/>
    </source>
</evidence>
<evidence type="ECO:0000313" key="4">
    <source>
        <dbReference type="EMBL" id="BBY66310.1"/>
    </source>
</evidence>
<feature type="chain" id="PRO_5029501803" description="LGFP repeat-containing protein" evidence="3">
    <location>
        <begin position="22"/>
        <end position="698"/>
    </location>
</feature>
<proteinExistence type="predicted"/>
<protein>
    <recommendedName>
        <fullName evidence="6">LGFP repeat-containing protein</fullName>
    </recommendedName>
</protein>
<sequence>MALAVIATATAALLFAPGAIATPDSDASDAIDQAWQAAGGDGSPVGTKDGDVYAVGDGFAQNFSGGKIFFTPATGAHLLFGPILDKYQSLGGPADSDLGFPTIDEVAGLVGPDSRVSTFSASDKPAIFWTPDTGARVVRGAINAAWDKLGGSAGTMGVPTGDETFDGSVVNQKFTGGEISYDNSAKTFTTVPPELASNLVGIEVPTDPTTAINEAWRAAGGLSGPLGARQGAQSPVGTDGAVQDYAGGKIFYSPATGAHAVTGAILTKYEAQGGPTGDLGLPTGTEADGGAPNSRVSAFSAADKPVIFWTPDNGAIVVRGAINAAWSKLGGAGGKLGVPTGEQSANGDTVTQKFSGGEISWNKAANRFTTQPPELAGELAGVQVPNATGPQAGPAAPTSGKGFTWHWWWLLIAIPALLLVAVIALGLLWLQRRRSADIEVDDDFHDSEYDDDDDHWPGDDAGPAGVSPTSRFATYPDGGRVQVAQAPGFAWAQPGGEDKSQPGPEDVFDGDQDSIDTTPTRIPPELVDPDETDEAEVPVEHEYAEVEEIEEIEEIEDDDQATDSGRHAVVNLGESQSMWRLDMGELGKPRGRRRAAEPAEYAGAEIVEPEDAADEAQPITEPAEVLQSDVPAGAASSRPAIHLPLSDPYQAPEGYVIKANTHSGLYYTPESALYDHTVPEVWFASEELAQANGFIKAE</sequence>
<keyword evidence="3" id="KW-0732">Signal</keyword>
<keyword evidence="5" id="KW-1185">Reference proteome</keyword>
<dbReference type="KEGG" id="mhev:MHEL_45530"/>
<evidence type="ECO:0000313" key="5">
    <source>
        <dbReference type="Proteomes" id="UP000467148"/>
    </source>
</evidence>
<reference evidence="4 5" key="1">
    <citation type="journal article" date="2019" name="Emerg. Microbes Infect.">
        <title>Comprehensive subspecies identification of 175 nontuberculous mycobacteria species based on 7547 genomic profiles.</title>
        <authorList>
            <person name="Matsumoto Y."/>
            <person name="Kinjo T."/>
            <person name="Motooka D."/>
            <person name="Nabeya D."/>
            <person name="Jung N."/>
            <person name="Uechi K."/>
            <person name="Horii T."/>
            <person name="Iida T."/>
            <person name="Fujita J."/>
            <person name="Nakamura S."/>
        </authorList>
    </citation>
    <scope>NUCLEOTIDE SEQUENCE [LARGE SCALE GENOMIC DNA]</scope>
    <source>
        <strain evidence="4 5">JCM 30396</strain>
    </source>
</reference>
<dbReference type="AlphaFoldDB" id="A0A7I7TBG4"/>
<gene>
    <name evidence="4" type="ORF">MHEL_45530</name>
</gene>